<dbReference type="Proteomes" id="UP000607653">
    <property type="component" value="Unassembled WGS sequence"/>
</dbReference>
<protein>
    <recommendedName>
        <fullName evidence="3">Retrotransposon gag domain-containing protein</fullName>
    </recommendedName>
</protein>
<proteinExistence type="predicted"/>
<evidence type="ECO:0000313" key="2">
    <source>
        <dbReference type="Proteomes" id="UP000607653"/>
    </source>
</evidence>
<dbReference type="Pfam" id="PF14223">
    <property type="entry name" value="Retrotran_gag_2"/>
    <property type="match status" value="1"/>
</dbReference>
<dbReference type="PANTHER" id="PTHR47481:SF10">
    <property type="entry name" value="COPIA-LIKE POLYPROTEIN_RETROTRANSPOSON"/>
    <property type="match status" value="1"/>
</dbReference>
<accession>A0A822ZGE2</accession>
<evidence type="ECO:0000313" key="1">
    <source>
        <dbReference type="EMBL" id="DAD44202.1"/>
    </source>
</evidence>
<evidence type="ECO:0008006" key="3">
    <source>
        <dbReference type="Google" id="ProtNLM"/>
    </source>
</evidence>
<dbReference type="EMBL" id="DUZY01000007">
    <property type="protein sequence ID" value="DAD44202.1"/>
    <property type="molecule type" value="Genomic_DNA"/>
</dbReference>
<dbReference type="PANTHER" id="PTHR47481">
    <property type="match status" value="1"/>
</dbReference>
<name>A0A822ZGE2_NELNU</name>
<gene>
    <name evidence="1" type="ORF">HUJ06_002432</name>
</gene>
<sequence length="175" mass="19633">MESAEFKDHIILDSKSGKEKEKSSSWSLQDRLLKSLICGTITEESLSLVVGRITAQEVWECLEGTFAEASKDGELILTHQLHTIRKGKLSVAEYLKIFKIICDELGAIQKPVSEPDKVYWAAHHGLGPSYMVFTTTTILARPPLPSWNQFVSALNSHIFGCKKQQQLTLMMMLLP</sequence>
<organism evidence="1 2">
    <name type="scientific">Nelumbo nucifera</name>
    <name type="common">Sacred lotus</name>
    <dbReference type="NCBI Taxonomy" id="4432"/>
    <lineage>
        <taxon>Eukaryota</taxon>
        <taxon>Viridiplantae</taxon>
        <taxon>Streptophyta</taxon>
        <taxon>Embryophyta</taxon>
        <taxon>Tracheophyta</taxon>
        <taxon>Spermatophyta</taxon>
        <taxon>Magnoliopsida</taxon>
        <taxon>Proteales</taxon>
        <taxon>Nelumbonaceae</taxon>
        <taxon>Nelumbo</taxon>
    </lineage>
</organism>
<reference evidence="1 2" key="1">
    <citation type="journal article" date="2020" name="Mol. Biol. Evol.">
        <title>Distinct Expression and Methylation Patterns for Genes with Different Fates following a Single Whole-Genome Duplication in Flowering Plants.</title>
        <authorList>
            <person name="Shi T."/>
            <person name="Rahmani R.S."/>
            <person name="Gugger P.F."/>
            <person name="Wang M."/>
            <person name="Li H."/>
            <person name="Zhang Y."/>
            <person name="Li Z."/>
            <person name="Wang Q."/>
            <person name="Van de Peer Y."/>
            <person name="Marchal K."/>
            <person name="Chen J."/>
        </authorList>
    </citation>
    <scope>NUCLEOTIDE SEQUENCE [LARGE SCALE GENOMIC DNA]</scope>
    <source>
        <tissue evidence="1">Leaf</tissue>
    </source>
</reference>
<keyword evidence="2" id="KW-1185">Reference proteome</keyword>
<comment type="caution">
    <text evidence="1">The sequence shown here is derived from an EMBL/GenBank/DDBJ whole genome shotgun (WGS) entry which is preliminary data.</text>
</comment>
<dbReference type="AlphaFoldDB" id="A0A822ZGE2"/>